<comment type="caution">
    <text evidence="5">The sequence shown here is derived from an EMBL/GenBank/DDBJ whole genome shotgun (WGS) entry which is preliminary data.</text>
</comment>
<gene>
    <name evidence="5" type="ORF">EDM59_24300</name>
</gene>
<dbReference type="Proteomes" id="UP000269573">
    <property type="component" value="Unassembled WGS sequence"/>
</dbReference>
<dbReference type="InterPro" id="IPR051081">
    <property type="entry name" value="HTH_MetalResp_TranReg"/>
</dbReference>
<evidence type="ECO:0000313" key="6">
    <source>
        <dbReference type="Proteomes" id="UP000269573"/>
    </source>
</evidence>
<name>A0A3M8CYF4_9BACL</name>
<dbReference type="InterPro" id="IPR036390">
    <property type="entry name" value="WH_DNA-bd_sf"/>
</dbReference>
<dbReference type="PANTHER" id="PTHR33154">
    <property type="entry name" value="TRANSCRIPTIONAL REGULATOR, ARSR FAMILY"/>
    <property type="match status" value="1"/>
</dbReference>
<feature type="domain" description="HTH arsR-type" evidence="4">
    <location>
        <begin position="6"/>
        <end position="96"/>
    </location>
</feature>
<dbReference type="InterPro" id="IPR011991">
    <property type="entry name" value="ArsR-like_HTH"/>
</dbReference>
<dbReference type="NCBIfam" id="NF033788">
    <property type="entry name" value="HTH_metalloreg"/>
    <property type="match status" value="1"/>
</dbReference>
<evidence type="ECO:0000256" key="3">
    <source>
        <dbReference type="ARBA" id="ARBA00023163"/>
    </source>
</evidence>
<dbReference type="AlphaFoldDB" id="A0A3M8CYF4"/>
<dbReference type="RefSeq" id="WP_122925971.1">
    <property type="nucleotide sequence ID" value="NZ_RHHU01000017.1"/>
</dbReference>
<sequence length="96" mass="10948">MTIKLINEDEKRVKIFKALADVKRIEIVRYLYQGKKNSTCGDIGSANGLNKSNTSYHLKILQEADLVDVVREGQCKIITLREETFQQFLPGYLATL</sequence>
<dbReference type="PANTHER" id="PTHR33154:SF25">
    <property type="entry name" value="LMO0101 PROTEIN"/>
    <property type="match status" value="1"/>
</dbReference>
<evidence type="ECO:0000259" key="4">
    <source>
        <dbReference type="PROSITE" id="PS50987"/>
    </source>
</evidence>
<keyword evidence="2" id="KW-0238">DNA-binding</keyword>
<accession>A0A3M8CYF4</accession>
<evidence type="ECO:0000313" key="5">
    <source>
        <dbReference type="EMBL" id="RNB80459.1"/>
    </source>
</evidence>
<dbReference type="SUPFAM" id="SSF46785">
    <property type="entry name" value="Winged helix' DNA-binding domain"/>
    <property type="match status" value="1"/>
</dbReference>
<dbReference type="PRINTS" id="PR00778">
    <property type="entry name" value="HTHARSR"/>
</dbReference>
<dbReference type="GO" id="GO:0003677">
    <property type="term" value="F:DNA binding"/>
    <property type="evidence" value="ECO:0007669"/>
    <property type="project" value="UniProtKB-KW"/>
</dbReference>
<proteinExistence type="predicted"/>
<dbReference type="CDD" id="cd00090">
    <property type="entry name" value="HTH_ARSR"/>
    <property type="match status" value="1"/>
</dbReference>
<dbReference type="SMART" id="SM00418">
    <property type="entry name" value="HTH_ARSR"/>
    <property type="match status" value="1"/>
</dbReference>
<dbReference type="InterPro" id="IPR001845">
    <property type="entry name" value="HTH_ArsR_DNA-bd_dom"/>
</dbReference>
<keyword evidence="1" id="KW-0805">Transcription regulation</keyword>
<evidence type="ECO:0000256" key="1">
    <source>
        <dbReference type="ARBA" id="ARBA00023015"/>
    </source>
</evidence>
<evidence type="ECO:0000256" key="2">
    <source>
        <dbReference type="ARBA" id="ARBA00023125"/>
    </source>
</evidence>
<keyword evidence="6" id="KW-1185">Reference proteome</keyword>
<keyword evidence="3" id="KW-0804">Transcription</keyword>
<protein>
    <submittedName>
        <fullName evidence="5">ArsR family transcriptional regulator</fullName>
    </submittedName>
</protein>
<dbReference type="EMBL" id="RHHU01000017">
    <property type="protein sequence ID" value="RNB80459.1"/>
    <property type="molecule type" value="Genomic_DNA"/>
</dbReference>
<organism evidence="5 6">
    <name type="scientific">Brevibacillus nitrificans</name>
    <dbReference type="NCBI Taxonomy" id="651560"/>
    <lineage>
        <taxon>Bacteria</taxon>
        <taxon>Bacillati</taxon>
        <taxon>Bacillota</taxon>
        <taxon>Bacilli</taxon>
        <taxon>Bacillales</taxon>
        <taxon>Paenibacillaceae</taxon>
        <taxon>Brevibacillus</taxon>
    </lineage>
</organism>
<dbReference type="GO" id="GO:0003700">
    <property type="term" value="F:DNA-binding transcription factor activity"/>
    <property type="evidence" value="ECO:0007669"/>
    <property type="project" value="InterPro"/>
</dbReference>
<dbReference type="PROSITE" id="PS50987">
    <property type="entry name" value="HTH_ARSR_2"/>
    <property type="match status" value="1"/>
</dbReference>
<dbReference type="Pfam" id="PF12840">
    <property type="entry name" value="HTH_20"/>
    <property type="match status" value="1"/>
</dbReference>
<dbReference type="Gene3D" id="1.10.10.10">
    <property type="entry name" value="Winged helix-like DNA-binding domain superfamily/Winged helix DNA-binding domain"/>
    <property type="match status" value="1"/>
</dbReference>
<dbReference type="InterPro" id="IPR036388">
    <property type="entry name" value="WH-like_DNA-bd_sf"/>
</dbReference>
<reference evidence="5 6" key="1">
    <citation type="submission" date="2018-10" db="EMBL/GenBank/DDBJ databases">
        <title>Phylogenomics of Brevibacillus.</title>
        <authorList>
            <person name="Dunlap C."/>
        </authorList>
    </citation>
    <scope>NUCLEOTIDE SEQUENCE [LARGE SCALE GENOMIC DNA]</scope>
    <source>
        <strain evidence="5 6">JCM 15774</strain>
    </source>
</reference>